<dbReference type="EMBL" id="FNHU01000007">
    <property type="protein sequence ID" value="SDM83557.1"/>
    <property type="molecule type" value="Genomic_DNA"/>
</dbReference>
<feature type="transmembrane region" description="Helical" evidence="1">
    <location>
        <begin position="42"/>
        <end position="61"/>
    </location>
</feature>
<protein>
    <submittedName>
        <fullName evidence="2">Fluoroquinolone transport system permease protein</fullName>
    </submittedName>
</protein>
<dbReference type="Proteomes" id="UP000199671">
    <property type="component" value="Unassembled WGS sequence"/>
</dbReference>
<evidence type="ECO:0000256" key="1">
    <source>
        <dbReference type="SAM" id="Phobius"/>
    </source>
</evidence>
<keyword evidence="1" id="KW-0812">Transmembrane</keyword>
<dbReference type="OrthoDB" id="3260988at2"/>
<feature type="transmembrane region" description="Helical" evidence="1">
    <location>
        <begin position="192"/>
        <end position="213"/>
    </location>
</feature>
<feature type="transmembrane region" description="Helical" evidence="1">
    <location>
        <begin position="126"/>
        <end position="145"/>
    </location>
</feature>
<evidence type="ECO:0000313" key="3">
    <source>
        <dbReference type="Proteomes" id="UP000199671"/>
    </source>
</evidence>
<reference evidence="2 3" key="1">
    <citation type="submission" date="2016-10" db="EMBL/GenBank/DDBJ databases">
        <authorList>
            <person name="de Groot N.N."/>
        </authorList>
    </citation>
    <scope>NUCLEOTIDE SEQUENCE [LARGE SCALE GENOMIC DNA]</scope>
    <source>
        <strain evidence="2 3">KPR-7B</strain>
    </source>
</reference>
<organism evidence="2 3">
    <name type="scientific">Actinomyces ruminicola</name>
    <dbReference type="NCBI Taxonomy" id="332524"/>
    <lineage>
        <taxon>Bacteria</taxon>
        <taxon>Bacillati</taxon>
        <taxon>Actinomycetota</taxon>
        <taxon>Actinomycetes</taxon>
        <taxon>Actinomycetales</taxon>
        <taxon>Actinomycetaceae</taxon>
        <taxon>Actinomyces</taxon>
    </lineage>
</organism>
<feature type="transmembrane region" description="Helical" evidence="1">
    <location>
        <begin position="81"/>
        <end position="105"/>
    </location>
</feature>
<keyword evidence="1" id="KW-0472">Membrane</keyword>
<evidence type="ECO:0000313" key="2">
    <source>
        <dbReference type="EMBL" id="SDM83557.1"/>
    </source>
</evidence>
<feature type="transmembrane region" description="Helical" evidence="1">
    <location>
        <begin position="157"/>
        <end position="180"/>
    </location>
</feature>
<dbReference type="RefSeq" id="WP_143008910.1">
    <property type="nucleotide sequence ID" value="NZ_FNHU01000007.1"/>
</dbReference>
<proteinExistence type="predicted"/>
<dbReference type="AlphaFoldDB" id="A0A1G9WGV7"/>
<accession>A0A1G9WGV7</accession>
<name>A0A1G9WGV7_9ACTO</name>
<gene>
    <name evidence="2" type="ORF">SAMN04487766_107128</name>
</gene>
<sequence length="262" mass="26744">MRRRGICRAGARTPGGARTATTIGALARMVPLDLRRLMRDELLSWMAVLPLVVAPVLRLAAPGLVGALSHLGLDAGSWLEPLGAVAFAVITPVLMGTVVGFMLLADKEDGTWRAVAVTPVLLRGYLVWRAGLAVGLAGPLALLGLRVGGLNDLGWGAGWGLALAGAPLAGVTALALAAFADSTVQGVTGVKLGFVVLVLPAAVLDRGGPWSLSAVVPSWWPLRAHAAILDGQIWQPWAAGAVAISAALAAACLCRTARSAVG</sequence>
<keyword evidence="1" id="KW-1133">Transmembrane helix</keyword>
<feature type="transmembrane region" description="Helical" evidence="1">
    <location>
        <begin position="233"/>
        <end position="254"/>
    </location>
</feature>